<gene>
    <name evidence="9 15" type="primary">pdxH</name>
    <name evidence="15" type="ORF">HG15A2_39920</name>
</gene>
<evidence type="ECO:0000259" key="14">
    <source>
        <dbReference type="Pfam" id="PF10590"/>
    </source>
</evidence>
<dbReference type="InterPro" id="IPR019576">
    <property type="entry name" value="Pyridoxamine_oxidase_dimer_C"/>
</dbReference>
<dbReference type="Proteomes" id="UP000319852">
    <property type="component" value="Chromosome"/>
</dbReference>
<dbReference type="AlphaFoldDB" id="A0A517N0J9"/>
<dbReference type="Pfam" id="PF01243">
    <property type="entry name" value="PNPOx_N"/>
    <property type="match status" value="1"/>
</dbReference>
<comment type="similarity">
    <text evidence="3 9">Belongs to the pyridoxamine 5'-phosphate oxidase family.</text>
</comment>
<dbReference type="InterPro" id="IPR012349">
    <property type="entry name" value="Split_barrel_FMN-bd"/>
</dbReference>
<dbReference type="KEGG" id="amob:HG15A2_39920"/>
<dbReference type="EMBL" id="CP036263">
    <property type="protein sequence ID" value="QDT00653.1"/>
    <property type="molecule type" value="Genomic_DNA"/>
</dbReference>
<dbReference type="NCBIfam" id="TIGR00558">
    <property type="entry name" value="pdxH"/>
    <property type="match status" value="1"/>
</dbReference>
<dbReference type="OrthoDB" id="9780392at2"/>
<dbReference type="GO" id="GO:0010181">
    <property type="term" value="F:FMN binding"/>
    <property type="evidence" value="ECO:0007669"/>
    <property type="project" value="UniProtKB-UniRule"/>
</dbReference>
<feature type="binding site" evidence="9 11">
    <location>
        <position position="207"/>
    </location>
    <ligand>
        <name>FMN</name>
        <dbReference type="ChEBI" id="CHEBI:58210"/>
    </ligand>
</feature>
<comment type="pathway">
    <text evidence="1 9">Cofactor metabolism; pyridoxal 5'-phosphate salvage; pyridoxal 5'-phosphate from pyridoxamine 5'-phosphate: step 1/1.</text>
</comment>
<feature type="compositionally biased region" description="Low complexity" evidence="12">
    <location>
        <begin position="11"/>
        <end position="22"/>
    </location>
</feature>
<feature type="binding site" evidence="9 10">
    <location>
        <position position="88"/>
    </location>
    <ligand>
        <name>substrate</name>
    </ligand>
</feature>
<comment type="pathway">
    <text evidence="2 9">Cofactor metabolism; pyridoxal 5'-phosphate salvage; pyridoxal 5'-phosphate from pyridoxine 5'-phosphate: step 1/1.</text>
</comment>
<evidence type="ECO:0000256" key="11">
    <source>
        <dbReference type="PIRSR" id="PIRSR000190-2"/>
    </source>
</evidence>
<dbReference type="InterPro" id="IPR000659">
    <property type="entry name" value="Pyridox_Oxase"/>
</dbReference>
<feature type="binding site" evidence="9 11">
    <location>
        <begin position="83"/>
        <end position="88"/>
    </location>
    <ligand>
        <name>FMN</name>
        <dbReference type="ChEBI" id="CHEBI:58210"/>
    </ligand>
</feature>
<dbReference type="UniPathway" id="UPA01068">
    <property type="reaction ID" value="UER00304"/>
</dbReference>
<feature type="binding site" evidence="9 10">
    <location>
        <position position="145"/>
    </location>
    <ligand>
        <name>substrate</name>
    </ligand>
</feature>
<comment type="cofactor">
    <cofactor evidence="9 11">
        <name>FMN</name>
        <dbReference type="ChEBI" id="CHEBI:58210"/>
    </cofactor>
    <text evidence="9 11">Binds 1 FMN per subunit.</text>
</comment>
<dbReference type="Gene3D" id="2.30.110.10">
    <property type="entry name" value="Electron Transport, Fmn-binding Protein, Chain A"/>
    <property type="match status" value="1"/>
</dbReference>
<dbReference type="NCBIfam" id="NF004231">
    <property type="entry name" value="PRK05679.1"/>
    <property type="match status" value="1"/>
</dbReference>
<dbReference type="PANTHER" id="PTHR10851">
    <property type="entry name" value="PYRIDOXINE-5-PHOSPHATE OXIDASE"/>
    <property type="match status" value="1"/>
</dbReference>
<dbReference type="InterPro" id="IPR011576">
    <property type="entry name" value="Pyridox_Oxase_N"/>
</dbReference>
<evidence type="ECO:0000256" key="4">
    <source>
        <dbReference type="ARBA" id="ARBA00011738"/>
    </source>
</evidence>
<evidence type="ECO:0000256" key="1">
    <source>
        <dbReference type="ARBA" id="ARBA00004738"/>
    </source>
</evidence>
<feature type="binding site" evidence="9 11">
    <location>
        <position position="127"/>
    </location>
    <ligand>
        <name>FMN</name>
        <dbReference type="ChEBI" id="CHEBI:58210"/>
    </ligand>
</feature>
<dbReference type="PANTHER" id="PTHR10851:SF0">
    <property type="entry name" value="PYRIDOXINE-5'-PHOSPHATE OXIDASE"/>
    <property type="match status" value="1"/>
</dbReference>
<keyword evidence="7 9" id="KW-0560">Oxidoreductase</keyword>
<evidence type="ECO:0000259" key="13">
    <source>
        <dbReference type="Pfam" id="PF01243"/>
    </source>
</evidence>
<dbReference type="HAMAP" id="MF_01629">
    <property type="entry name" value="PdxH"/>
    <property type="match status" value="1"/>
</dbReference>
<evidence type="ECO:0000313" key="15">
    <source>
        <dbReference type="EMBL" id="QDT00653.1"/>
    </source>
</evidence>
<feature type="binding site" evidence="9 10">
    <location>
        <position position="153"/>
    </location>
    <ligand>
        <name>substrate</name>
    </ligand>
</feature>
<proteinExistence type="inferred from homology"/>
<comment type="caution">
    <text evidence="9">Lacks conserved residue(s) required for the propagation of feature annotation.</text>
</comment>
<comment type="catalytic activity">
    <reaction evidence="9">
        <text>pyridoxamine 5'-phosphate + O2 + H2O = pyridoxal 5'-phosphate + H2O2 + NH4(+)</text>
        <dbReference type="Rhea" id="RHEA:15817"/>
        <dbReference type="ChEBI" id="CHEBI:15377"/>
        <dbReference type="ChEBI" id="CHEBI:15379"/>
        <dbReference type="ChEBI" id="CHEBI:16240"/>
        <dbReference type="ChEBI" id="CHEBI:28938"/>
        <dbReference type="ChEBI" id="CHEBI:58451"/>
        <dbReference type="ChEBI" id="CHEBI:597326"/>
        <dbReference type="EC" id="1.4.3.5"/>
    </reaction>
</comment>
<keyword evidence="8 9" id="KW-0664">Pyridoxine biosynthesis</keyword>
<name>A0A517N0J9_9BACT</name>
<evidence type="ECO:0000313" key="16">
    <source>
        <dbReference type="Proteomes" id="UP000319852"/>
    </source>
</evidence>
<evidence type="ECO:0000256" key="5">
    <source>
        <dbReference type="ARBA" id="ARBA00022630"/>
    </source>
</evidence>
<evidence type="ECO:0000256" key="3">
    <source>
        <dbReference type="ARBA" id="ARBA00007301"/>
    </source>
</evidence>
<dbReference type="GO" id="GO:0004733">
    <property type="term" value="F:pyridoxamine phosphate oxidase activity"/>
    <property type="evidence" value="ECO:0007669"/>
    <property type="project" value="UniProtKB-UniRule"/>
</dbReference>
<evidence type="ECO:0000256" key="7">
    <source>
        <dbReference type="ARBA" id="ARBA00023002"/>
    </source>
</evidence>
<dbReference type="InterPro" id="IPR019740">
    <property type="entry name" value="Pyridox_Oxase_CS"/>
</dbReference>
<feature type="binding site" evidence="9 11">
    <location>
        <begin position="162"/>
        <end position="163"/>
    </location>
    <ligand>
        <name>FMN</name>
        <dbReference type="ChEBI" id="CHEBI:58210"/>
    </ligand>
</feature>
<feature type="binding site" evidence="9 11">
    <location>
        <position position="217"/>
    </location>
    <ligand>
        <name>FMN</name>
        <dbReference type="ChEBI" id="CHEBI:58210"/>
    </ligand>
</feature>
<dbReference type="SUPFAM" id="SSF50475">
    <property type="entry name" value="FMN-binding split barrel"/>
    <property type="match status" value="1"/>
</dbReference>
<evidence type="ECO:0000256" key="9">
    <source>
        <dbReference type="HAMAP-Rule" id="MF_01629"/>
    </source>
</evidence>
<dbReference type="EC" id="1.4.3.5" evidence="9"/>
<feature type="binding site" evidence="9 11">
    <location>
        <begin position="98"/>
        <end position="99"/>
    </location>
    <ligand>
        <name>FMN</name>
        <dbReference type="ChEBI" id="CHEBI:58210"/>
    </ligand>
</feature>
<feature type="domain" description="Pyridoxine 5'-phosphate oxidase dimerisation C-terminal" evidence="14">
    <location>
        <begin position="194"/>
        <end position="234"/>
    </location>
</feature>
<dbReference type="RefSeq" id="WP_145062278.1">
    <property type="nucleotide sequence ID" value="NZ_CP036263.1"/>
</dbReference>
<keyword evidence="6 9" id="KW-0288">FMN</keyword>
<dbReference type="PIRSF" id="PIRSF000190">
    <property type="entry name" value="Pyd_amn-ph_oxd"/>
    <property type="match status" value="1"/>
</dbReference>
<feature type="region of interest" description="Disordered" evidence="12">
    <location>
        <begin position="1"/>
        <end position="23"/>
    </location>
</feature>
<evidence type="ECO:0000256" key="12">
    <source>
        <dbReference type="SAM" id="MobiDB-lite"/>
    </source>
</evidence>
<feature type="domain" description="Pyridoxamine 5'-phosphate oxidase N-terminal" evidence="13">
    <location>
        <begin position="66"/>
        <end position="182"/>
    </location>
</feature>
<evidence type="ECO:0000256" key="2">
    <source>
        <dbReference type="ARBA" id="ARBA00005037"/>
    </source>
</evidence>
<keyword evidence="5 9" id="KW-0285">Flavoprotein</keyword>
<dbReference type="PROSITE" id="PS01064">
    <property type="entry name" value="PYRIDOX_OXIDASE"/>
    <property type="match status" value="1"/>
</dbReference>
<feature type="binding site" evidence="9 11">
    <location>
        <position position="105"/>
    </location>
    <ligand>
        <name>FMN</name>
        <dbReference type="ChEBI" id="CHEBI:58210"/>
    </ligand>
</feature>
<protein>
    <recommendedName>
        <fullName evidence="9">Pyridoxine/pyridoxamine 5'-phosphate oxidase</fullName>
        <ecNumber evidence="9">1.4.3.5</ecNumber>
    </recommendedName>
    <alternativeName>
        <fullName evidence="9">PNP/PMP oxidase</fullName>
        <shortName evidence="9">PNPOx</shortName>
    </alternativeName>
    <alternativeName>
        <fullName evidence="9">Pyridoxal 5'-phosphate synthase</fullName>
    </alternativeName>
</protein>
<evidence type="ECO:0000256" key="10">
    <source>
        <dbReference type="PIRSR" id="PIRSR000190-1"/>
    </source>
</evidence>
<comment type="function">
    <text evidence="9">Catalyzes the oxidation of either pyridoxine 5'-phosphate (PNP) or pyridoxamine 5'-phosphate (PMP) into pyridoxal 5'-phosphate (PLP).</text>
</comment>
<feature type="binding site" evidence="9 10">
    <location>
        <position position="149"/>
    </location>
    <ligand>
        <name>substrate</name>
    </ligand>
</feature>
<dbReference type="FunFam" id="2.30.110.10:FF:000005">
    <property type="entry name" value="NAD(P)H-hydrate epimerase"/>
    <property type="match status" value="1"/>
</dbReference>
<reference evidence="15 16" key="1">
    <citation type="submission" date="2019-02" db="EMBL/GenBank/DDBJ databases">
        <title>Deep-cultivation of Planctomycetes and their phenomic and genomic characterization uncovers novel biology.</title>
        <authorList>
            <person name="Wiegand S."/>
            <person name="Jogler M."/>
            <person name="Boedeker C."/>
            <person name="Pinto D."/>
            <person name="Vollmers J."/>
            <person name="Rivas-Marin E."/>
            <person name="Kohn T."/>
            <person name="Peeters S.H."/>
            <person name="Heuer A."/>
            <person name="Rast P."/>
            <person name="Oberbeckmann S."/>
            <person name="Bunk B."/>
            <person name="Jeske O."/>
            <person name="Meyerdierks A."/>
            <person name="Storesund J.E."/>
            <person name="Kallscheuer N."/>
            <person name="Luecker S."/>
            <person name="Lage O.M."/>
            <person name="Pohl T."/>
            <person name="Merkel B.J."/>
            <person name="Hornburger P."/>
            <person name="Mueller R.-W."/>
            <person name="Bruemmer F."/>
            <person name="Labrenz M."/>
            <person name="Spormann A.M."/>
            <person name="Op den Camp H."/>
            <person name="Overmann J."/>
            <person name="Amann R."/>
            <person name="Jetten M.S.M."/>
            <person name="Mascher T."/>
            <person name="Medema M.H."/>
            <person name="Devos D.P."/>
            <person name="Kaster A.-K."/>
            <person name="Ovreas L."/>
            <person name="Rohde M."/>
            <person name="Galperin M.Y."/>
            <person name="Jogler C."/>
        </authorList>
    </citation>
    <scope>NUCLEOTIDE SEQUENCE [LARGE SCALE GENOMIC DNA]</scope>
    <source>
        <strain evidence="15 16">HG15A2</strain>
    </source>
</reference>
<feature type="binding site" evidence="10">
    <location>
        <begin position="27"/>
        <end position="30"/>
    </location>
    <ligand>
        <name>substrate</name>
    </ligand>
</feature>
<comment type="subunit">
    <text evidence="4 9">Homodimer.</text>
</comment>
<sequence>MSGQPQSPEISSSENSPCDNSSLADMRRNYQRAGLSKADCPDSPFEQFTAWFEASKAASPGDWFEVNAMTLSTATPAGSVSARIVLLKAFDERGFVFFTNYDSQKGTELAANPHASLTFYWGPLERQVRIVGFVEKTSREQSEEYFHARPRASQLGAIVSQQSSLVPNRAALETAMQQLETQHEGKEIPVPEHWGGYRVVPTEIEFWQGRPNRLHDRIRYRKEGKAWVLERLAP</sequence>
<dbReference type="Pfam" id="PF10590">
    <property type="entry name" value="PNP_phzG_C"/>
    <property type="match status" value="1"/>
</dbReference>
<evidence type="ECO:0000256" key="8">
    <source>
        <dbReference type="ARBA" id="ARBA00023096"/>
    </source>
</evidence>
<accession>A0A517N0J9</accession>
<feature type="binding site" evidence="9 10">
    <location>
        <begin position="213"/>
        <end position="215"/>
    </location>
    <ligand>
        <name>substrate</name>
    </ligand>
</feature>
<evidence type="ECO:0000256" key="6">
    <source>
        <dbReference type="ARBA" id="ARBA00022643"/>
    </source>
</evidence>
<comment type="catalytic activity">
    <reaction evidence="9">
        <text>pyridoxine 5'-phosphate + O2 = pyridoxal 5'-phosphate + H2O2</text>
        <dbReference type="Rhea" id="RHEA:15149"/>
        <dbReference type="ChEBI" id="CHEBI:15379"/>
        <dbReference type="ChEBI" id="CHEBI:16240"/>
        <dbReference type="ChEBI" id="CHEBI:58589"/>
        <dbReference type="ChEBI" id="CHEBI:597326"/>
        <dbReference type="EC" id="1.4.3.5"/>
    </reaction>
</comment>
<feature type="compositionally biased region" description="Polar residues" evidence="12">
    <location>
        <begin position="1"/>
        <end position="10"/>
    </location>
</feature>
<dbReference type="GO" id="GO:0008615">
    <property type="term" value="P:pyridoxine biosynthetic process"/>
    <property type="evidence" value="ECO:0007669"/>
    <property type="project" value="UniProtKB-UniRule"/>
</dbReference>
<keyword evidence="16" id="KW-1185">Reference proteome</keyword>
<organism evidence="15 16">
    <name type="scientific">Adhaeretor mobilis</name>
    <dbReference type="NCBI Taxonomy" id="1930276"/>
    <lineage>
        <taxon>Bacteria</taxon>
        <taxon>Pseudomonadati</taxon>
        <taxon>Planctomycetota</taxon>
        <taxon>Planctomycetia</taxon>
        <taxon>Pirellulales</taxon>
        <taxon>Lacipirellulaceae</taxon>
        <taxon>Adhaeretor</taxon>
    </lineage>
</organism>